<keyword evidence="4" id="KW-0963">Cytoplasm</keyword>
<dbReference type="EMBL" id="PGCI01000011">
    <property type="protein sequence ID" value="PLW50344.1"/>
    <property type="molecule type" value="Genomic_DNA"/>
</dbReference>
<sequence length="319" mass="34923">MISTTEAAFFADSLCSIGNPSIRSDGRTPYSYRPINLIDQVSLQSNGSARCQLKTSSDNIITDVIVGCKLEVEQREFDIHGARIECSVDFPPAALIALPYDPAQLYTSYLNMIYGPLGSSKQLRISPTHTWVIYIDAVILSASAGNAMDVICMAVHKALCNLKLPKTAEVGYQRTRDPDTAAPIEIDTLSSIPNANLNEETGIQGLLWNNRSSKPKLSTQAYDFELKDTDAEHGDQLSLKEFIPIVITVNFIDQKMFLDATIEEESISSNKLILAFTEGGKKIANVIQTGGKSEISFDLLRSVIREGAKVAGDLSNQLR</sequence>
<gene>
    <name evidence="11" type="ORF">PCANC_05614</name>
    <name evidence="9" type="ORF">PCANC_18956</name>
    <name evidence="10" type="ORF">PCASD_01731</name>
</gene>
<dbReference type="OrthoDB" id="272245at2759"/>
<dbReference type="GO" id="GO:0000177">
    <property type="term" value="C:cytoplasmic exosome (RNase complex)"/>
    <property type="evidence" value="ECO:0007669"/>
    <property type="project" value="TreeGrafter"/>
</dbReference>
<dbReference type="SUPFAM" id="SSF55666">
    <property type="entry name" value="Ribonuclease PH domain 2-like"/>
    <property type="match status" value="1"/>
</dbReference>
<dbReference type="AlphaFoldDB" id="A0A2N5VK16"/>
<evidence type="ECO:0000259" key="8">
    <source>
        <dbReference type="Pfam" id="PF03725"/>
    </source>
</evidence>
<keyword evidence="12" id="KW-1185">Reference proteome</keyword>
<evidence type="ECO:0000313" key="10">
    <source>
        <dbReference type="EMBL" id="PLW50344.1"/>
    </source>
</evidence>
<dbReference type="InterPro" id="IPR036345">
    <property type="entry name" value="ExoRNase_PH_dom2_sf"/>
</dbReference>
<protein>
    <recommendedName>
        <fullName evidence="6">Ribosomal RNA-processing protein 42</fullName>
    </recommendedName>
</protein>
<dbReference type="SUPFAM" id="SSF54211">
    <property type="entry name" value="Ribosomal protein S5 domain 2-like"/>
    <property type="match status" value="1"/>
</dbReference>
<evidence type="ECO:0000256" key="2">
    <source>
        <dbReference type="ARBA" id="ARBA00004604"/>
    </source>
</evidence>
<dbReference type="Gene3D" id="3.30.230.70">
    <property type="entry name" value="GHMP Kinase, N-terminal domain"/>
    <property type="match status" value="1"/>
</dbReference>
<dbReference type="Proteomes" id="UP000235388">
    <property type="component" value="Unassembled WGS sequence"/>
</dbReference>
<dbReference type="STRING" id="200324.A0A2N5VK16"/>
<evidence type="ECO:0000259" key="7">
    <source>
        <dbReference type="Pfam" id="PF01138"/>
    </source>
</evidence>
<dbReference type="EMBL" id="PGCJ01000045">
    <property type="protein sequence ID" value="PLW54460.1"/>
    <property type="molecule type" value="Genomic_DNA"/>
</dbReference>
<dbReference type="Pfam" id="PF03725">
    <property type="entry name" value="RNase_PH_C"/>
    <property type="match status" value="1"/>
</dbReference>
<dbReference type="GO" id="GO:0000176">
    <property type="term" value="C:nuclear exosome (RNase complex)"/>
    <property type="evidence" value="ECO:0007669"/>
    <property type="project" value="UniProtKB-ARBA"/>
</dbReference>
<evidence type="ECO:0000313" key="13">
    <source>
        <dbReference type="Proteomes" id="UP000235392"/>
    </source>
</evidence>
<dbReference type="GO" id="GO:0005730">
    <property type="term" value="C:nucleolus"/>
    <property type="evidence" value="ECO:0007669"/>
    <property type="project" value="UniProtKB-SubCell"/>
</dbReference>
<evidence type="ECO:0000256" key="4">
    <source>
        <dbReference type="ARBA" id="ARBA00022490"/>
    </source>
</evidence>
<comment type="subcellular location">
    <subcellularLocation>
        <location evidence="1">Cytoplasm</location>
    </subcellularLocation>
    <subcellularLocation>
        <location evidence="2">Nucleus</location>
        <location evidence="2">Nucleolus</location>
    </subcellularLocation>
</comment>
<evidence type="ECO:0000313" key="9">
    <source>
        <dbReference type="EMBL" id="PLW16432.1"/>
    </source>
</evidence>
<comment type="similarity">
    <text evidence="3">Belongs to the RNase PH family.</text>
</comment>
<dbReference type="GO" id="GO:0034476">
    <property type="term" value="P:U5 snRNA 3'-end processing"/>
    <property type="evidence" value="ECO:0007669"/>
    <property type="project" value="TreeGrafter"/>
</dbReference>
<dbReference type="PANTHER" id="PTHR11097">
    <property type="entry name" value="EXOSOME COMPLEX EXONUCLEASE RIBOSOMAL RNA PROCESSING PROTEIN"/>
    <property type="match status" value="1"/>
</dbReference>
<dbReference type="InterPro" id="IPR001247">
    <property type="entry name" value="ExoRNase_PH_dom1"/>
</dbReference>
<evidence type="ECO:0000313" key="11">
    <source>
        <dbReference type="EMBL" id="PLW54460.1"/>
    </source>
</evidence>
<feature type="domain" description="Exoribonuclease phosphorolytic" evidence="8">
    <location>
        <begin position="243"/>
        <end position="306"/>
    </location>
</feature>
<dbReference type="GO" id="GO:0071035">
    <property type="term" value="P:nuclear polyadenylation-dependent rRNA catabolic process"/>
    <property type="evidence" value="ECO:0007669"/>
    <property type="project" value="TreeGrafter"/>
</dbReference>
<evidence type="ECO:0000313" key="12">
    <source>
        <dbReference type="Proteomes" id="UP000235388"/>
    </source>
</evidence>
<dbReference type="InterPro" id="IPR020568">
    <property type="entry name" value="Ribosomal_Su5_D2-typ_SF"/>
</dbReference>
<proteinExistence type="inferred from homology"/>
<dbReference type="GO" id="GO:0016075">
    <property type="term" value="P:rRNA catabolic process"/>
    <property type="evidence" value="ECO:0007669"/>
    <property type="project" value="TreeGrafter"/>
</dbReference>
<dbReference type="Proteomes" id="UP000235392">
    <property type="component" value="Unassembled WGS sequence"/>
</dbReference>
<dbReference type="GO" id="GO:0071038">
    <property type="term" value="P:TRAMP-dependent tRNA surveillance pathway"/>
    <property type="evidence" value="ECO:0007669"/>
    <property type="project" value="TreeGrafter"/>
</dbReference>
<reference evidence="12 13" key="1">
    <citation type="submission" date="2017-11" db="EMBL/GenBank/DDBJ databases">
        <title>De novo assembly and phasing of dikaryotic genomes from two isolates of Puccinia coronata f. sp. avenae, the causal agent of oat crown rust.</title>
        <authorList>
            <person name="Miller M.E."/>
            <person name="Zhang Y."/>
            <person name="Omidvar V."/>
            <person name="Sperschneider J."/>
            <person name="Schwessinger B."/>
            <person name="Raley C."/>
            <person name="Palmer J.M."/>
            <person name="Garnica D."/>
            <person name="Upadhyaya N."/>
            <person name="Rathjen J."/>
            <person name="Taylor J.M."/>
            <person name="Park R.F."/>
            <person name="Dodds P.N."/>
            <person name="Hirsch C.D."/>
            <person name="Kianian S.F."/>
            <person name="Figueroa M."/>
        </authorList>
    </citation>
    <scope>NUCLEOTIDE SEQUENCE [LARGE SCALE GENOMIC DNA]</scope>
    <source>
        <strain evidence="9">12NC29</strain>
        <strain evidence="10">12SD80</strain>
    </source>
</reference>
<dbReference type="GO" id="GO:0034475">
    <property type="term" value="P:U4 snRNA 3'-end processing"/>
    <property type="evidence" value="ECO:0007669"/>
    <property type="project" value="TreeGrafter"/>
</dbReference>
<keyword evidence="5" id="KW-0271">Exosome</keyword>
<dbReference type="InterPro" id="IPR015847">
    <property type="entry name" value="ExoRNase_PH_dom2"/>
</dbReference>
<evidence type="ECO:0000256" key="6">
    <source>
        <dbReference type="ARBA" id="ARBA00042523"/>
    </source>
</evidence>
<dbReference type="GO" id="GO:0071028">
    <property type="term" value="P:nuclear mRNA surveillance"/>
    <property type="evidence" value="ECO:0007669"/>
    <property type="project" value="TreeGrafter"/>
</dbReference>
<dbReference type="GO" id="GO:0000467">
    <property type="term" value="P:exonucleolytic trimming to generate mature 3'-end of 5.8S rRNA from tricistronic rRNA transcript (SSU-rRNA, 5.8S rRNA, LSU-rRNA)"/>
    <property type="evidence" value="ECO:0007669"/>
    <property type="project" value="TreeGrafter"/>
</dbReference>
<dbReference type="GO" id="GO:0034473">
    <property type="term" value="P:U1 snRNA 3'-end processing"/>
    <property type="evidence" value="ECO:0007669"/>
    <property type="project" value="TreeGrafter"/>
</dbReference>
<evidence type="ECO:0000256" key="5">
    <source>
        <dbReference type="ARBA" id="ARBA00022835"/>
    </source>
</evidence>
<feature type="domain" description="Exoribonuclease phosphorolytic" evidence="7">
    <location>
        <begin position="32"/>
        <end position="165"/>
    </location>
</feature>
<dbReference type="Pfam" id="PF01138">
    <property type="entry name" value="RNase_PH"/>
    <property type="match status" value="1"/>
</dbReference>
<name>A0A2N5VK16_9BASI</name>
<dbReference type="EMBL" id="PGCJ01000870">
    <property type="protein sequence ID" value="PLW16432.1"/>
    <property type="molecule type" value="Genomic_DNA"/>
</dbReference>
<dbReference type="PANTHER" id="PTHR11097:SF8">
    <property type="entry name" value="EXOSOME COMPLEX COMPONENT RRP42"/>
    <property type="match status" value="1"/>
</dbReference>
<dbReference type="GO" id="GO:0035925">
    <property type="term" value="F:mRNA 3'-UTR AU-rich region binding"/>
    <property type="evidence" value="ECO:0007669"/>
    <property type="project" value="TreeGrafter"/>
</dbReference>
<dbReference type="InterPro" id="IPR027408">
    <property type="entry name" value="PNPase/RNase_PH_dom_sf"/>
</dbReference>
<organism evidence="10 13">
    <name type="scientific">Puccinia coronata f. sp. avenae</name>
    <dbReference type="NCBI Taxonomy" id="200324"/>
    <lineage>
        <taxon>Eukaryota</taxon>
        <taxon>Fungi</taxon>
        <taxon>Dikarya</taxon>
        <taxon>Basidiomycota</taxon>
        <taxon>Pucciniomycotina</taxon>
        <taxon>Pucciniomycetes</taxon>
        <taxon>Pucciniales</taxon>
        <taxon>Pucciniaceae</taxon>
        <taxon>Puccinia</taxon>
    </lineage>
</organism>
<comment type="caution">
    <text evidence="10">The sequence shown here is derived from an EMBL/GenBank/DDBJ whole genome shotgun (WGS) entry which is preliminary data.</text>
</comment>
<dbReference type="InterPro" id="IPR050590">
    <property type="entry name" value="Exosome_comp_Rrp42_subfam"/>
</dbReference>
<accession>A0A2N5VK16</accession>
<evidence type="ECO:0000256" key="1">
    <source>
        <dbReference type="ARBA" id="ARBA00004496"/>
    </source>
</evidence>
<evidence type="ECO:0000256" key="3">
    <source>
        <dbReference type="ARBA" id="ARBA00006678"/>
    </source>
</evidence>